<organism evidence="1 2">
    <name type="scientific">Scutellospora calospora</name>
    <dbReference type="NCBI Taxonomy" id="85575"/>
    <lineage>
        <taxon>Eukaryota</taxon>
        <taxon>Fungi</taxon>
        <taxon>Fungi incertae sedis</taxon>
        <taxon>Mucoromycota</taxon>
        <taxon>Glomeromycotina</taxon>
        <taxon>Glomeromycetes</taxon>
        <taxon>Diversisporales</taxon>
        <taxon>Gigasporaceae</taxon>
        <taxon>Scutellospora</taxon>
    </lineage>
</organism>
<protein>
    <submittedName>
        <fullName evidence="1">9770_t:CDS:1</fullName>
    </submittedName>
</protein>
<keyword evidence="2" id="KW-1185">Reference proteome</keyword>
<evidence type="ECO:0000313" key="2">
    <source>
        <dbReference type="Proteomes" id="UP000789860"/>
    </source>
</evidence>
<dbReference type="Proteomes" id="UP000789860">
    <property type="component" value="Unassembled WGS sequence"/>
</dbReference>
<gene>
    <name evidence="1" type="ORF">SCALOS_LOCUS2401</name>
</gene>
<name>A0ACA9KLH3_9GLOM</name>
<comment type="caution">
    <text evidence="1">The sequence shown here is derived from an EMBL/GenBank/DDBJ whole genome shotgun (WGS) entry which is preliminary data.</text>
</comment>
<reference evidence="1" key="1">
    <citation type="submission" date="2021-06" db="EMBL/GenBank/DDBJ databases">
        <authorList>
            <person name="Kallberg Y."/>
            <person name="Tangrot J."/>
            <person name="Rosling A."/>
        </authorList>
    </citation>
    <scope>NUCLEOTIDE SEQUENCE</scope>
    <source>
        <strain evidence="1">AU212A</strain>
    </source>
</reference>
<proteinExistence type="predicted"/>
<dbReference type="EMBL" id="CAJVPM010002132">
    <property type="protein sequence ID" value="CAG8480500.1"/>
    <property type="molecule type" value="Genomic_DNA"/>
</dbReference>
<accession>A0ACA9KLH3</accession>
<sequence>MAIISRRLWKQTGREIEFESNTTYVPRSELDEFLSPPPSLGFTENRRNSNPNRGMNFNPGSSGSNSFTHTQNISNPRFETHHAARIPNINPYYGNNSNNN</sequence>
<evidence type="ECO:0000313" key="1">
    <source>
        <dbReference type="EMBL" id="CAG8480500.1"/>
    </source>
</evidence>